<feature type="binding site" evidence="15">
    <location>
        <position position="404"/>
    </location>
    <ligand>
        <name>Zn(2+)</name>
        <dbReference type="ChEBI" id="CHEBI:29105"/>
    </ligand>
</feature>
<keyword evidence="9 15" id="KW-0460">Magnesium</keyword>
<reference evidence="18 19" key="1">
    <citation type="submission" date="2017-09" db="EMBL/GenBank/DDBJ databases">
        <title>Bacterial strain isolated from the female urinary microbiota.</title>
        <authorList>
            <person name="Thomas-White K."/>
            <person name="Kumar N."/>
            <person name="Forster S."/>
            <person name="Putonti C."/>
            <person name="Lawley T."/>
            <person name="Wolfe A.J."/>
        </authorList>
    </citation>
    <scope>NUCLEOTIDE SEQUENCE [LARGE SCALE GENOMIC DNA]</scope>
    <source>
        <strain evidence="18 19">UMB0186</strain>
    </source>
</reference>
<dbReference type="InterPro" id="IPR036420">
    <property type="entry name" value="BRCT_dom_sf"/>
</dbReference>
<dbReference type="GO" id="GO:0005829">
    <property type="term" value="C:cytosol"/>
    <property type="evidence" value="ECO:0007669"/>
    <property type="project" value="TreeGrafter"/>
</dbReference>
<keyword evidence="11 15" id="KW-0234">DNA repair</keyword>
<evidence type="ECO:0000256" key="16">
    <source>
        <dbReference type="RuleBase" id="RU000618"/>
    </source>
</evidence>
<dbReference type="InterPro" id="IPR012340">
    <property type="entry name" value="NA-bd_OB-fold"/>
</dbReference>
<dbReference type="InterPro" id="IPR013839">
    <property type="entry name" value="DNAligase_adenylation"/>
</dbReference>
<dbReference type="GO" id="GO:0046872">
    <property type="term" value="F:metal ion binding"/>
    <property type="evidence" value="ECO:0007669"/>
    <property type="project" value="UniProtKB-KW"/>
</dbReference>
<name>A0A2N6SFB0_9BACL</name>
<feature type="binding site" evidence="15">
    <location>
        <begin position="81"/>
        <end position="82"/>
    </location>
    <ligand>
        <name>NAD(+)</name>
        <dbReference type="ChEBI" id="CHEBI:57540"/>
    </ligand>
</feature>
<keyword evidence="8 15" id="KW-0862">Zinc</keyword>
<dbReference type="EMBL" id="PNGT01000003">
    <property type="protein sequence ID" value="PMC52642.1"/>
    <property type="molecule type" value="Genomic_DNA"/>
</dbReference>
<dbReference type="PROSITE" id="PS50172">
    <property type="entry name" value="BRCT"/>
    <property type="match status" value="1"/>
</dbReference>
<evidence type="ECO:0000256" key="12">
    <source>
        <dbReference type="ARBA" id="ARBA00023211"/>
    </source>
</evidence>
<evidence type="ECO:0000256" key="5">
    <source>
        <dbReference type="ARBA" id="ARBA00022705"/>
    </source>
</evidence>
<dbReference type="Gene3D" id="1.10.287.610">
    <property type="entry name" value="Helix hairpin bin"/>
    <property type="match status" value="1"/>
</dbReference>
<evidence type="ECO:0000313" key="19">
    <source>
        <dbReference type="Proteomes" id="UP000235670"/>
    </source>
</evidence>
<organism evidence="18 19">
    <name type="scientific">Gemella sanguinis</name>
    <dbReference type="NCBI Taxonomy" id="84135"/>
    <lineage>
        <taxon>Bacteria</taxon>
        <taxon>Bacillati</taxon>
        <taxon>Bacillota</taxon>
        <taxon>Bacilli</taxon>
        <taxon>Bacillales</taxon>
        <taxon>Gemellaceae</taxon>
        <taxon>Gemella</taxon>
    </lineage>
</organism>
<feature type="binding site" evidence="15">
    <location>
        <position position="419"/>
    </location>
    <ligand>
        <name>Zn(2+)</name>
        <dbReference type="ChEBI" id="CHEBI:29105"/>
    </ligand>
</feature>
<keyword evidence="12 15" id="KW-0464">Manganese</keyword>
<dbReference type="Gene3D" id="3.30.470.30">
    <property type="entry name" value="DNA ligase/mRNA capping enzyme"/>
    <property type="match status" value="1"/>
</dbReference>
<dbReference type="NCBIfam" id="NF005932">
    <property type="entry name" value="PRK07956.1"/>
    <property type="match status" value="1"/>
</dbReference>
<sequence length="666" mass="75127">MKEIKEEIYKLVKLLNKYSYDYYVEDNPQISDTEYDTLYKQLEKLEKEYPELIQENSPTQRVGDVVLSEFEKVTHKVPMLSLSNTFSTEDLRDFDNRIKKVVANRKIEYICELKIDGLAISINYVNGKLISAATRGDGTVGEEVTDNIKTIFSIPKVLKENKTFEVRGEVYLPKKSFNILNEERKENNEVLFANPRNAAAGSLRQLDSKITAQRRLSAFIYSVVGDNTIESQLQALKTAEEYELPVNNNYKLCKNIDEVINYIEYWDINRKNLPYEIDGIVIKVNSYSLQEEIGYTQKSPRWATAFKFPEEELATKLLDVELSVGRTGIVTPVAQLDPIVISGSTVSKASLHNKDVIDELDIHIGDMVIVKKAGEIIPKVVRVLKELRLENSEKYIMPNRCPSCNSELVSKKDDPFIRCVNPECPEQNIRKIIHFASRDALNIEGLGDKVVATLYEKGIISHTIDLFSLEREKLIDLDRMGEKSVDNLLTAIENSKNSTLDKVIYALGILNVGKKAAKILAEKYLNLTTLMTATVDELINLPDIGLITAESVIDFLSNEINIKFINDLISIGMNPQYEVQKIEDDNIFNGKTIVLTGKLVELTRNEAKEYLEKLGAKVTGSVTTKTDLVLAGEKAGSKLVKAEQLGIQVISEEEFISMLGEKKVNG</sequence>
<dbReference type="SUPFAM" id="SSF50249">
    <property type="entry name" value="Nucleic acid-binding proteins"/>
    <property type="match status" value="1"/>
</dbReference>
<dbReference type="InterPro" id="IPR018239">
    <property type="entry name" value="DNA_ligase_AS"/>
</dbReference>
<evidence type="ECO:0000256" key="15">
    <source>
        <dbReference type="HAMAP-Rule" id="MF_01588"/>
    </source>
</evidence>
<dbReference type="InterPro" id="IPR041663">
    <property type="entry name" value="DisA/LigA_HHH"/>
</dbReference>
<dbReference type="Gene3D" id="2.40.50.140">
    <property type="entry name" value="Nucleic acid-binding proteins"/>
    <property type="match status" value="1"/>
</dbReference>
<dbReference type="SUPFAM" id="SSF47781">
    <property type="entry name" value="RuvA domain 2-like"/>
    <property type="match status" value="1"/>
</dbReference>
<evidence type="ECO:0000256" key="14">
    <source>
        <dbReference type="ARBA" id="ARBA00060881"/>
    </source>
</evidence>
<feature type="binding site" evidence="15">
    <location>
        <position position="307"/>
    </location>
    <ligand>
        <name>NAD(+)</name>
        <dbReference type="ChEBI" id="CHEBI:57540"/>
    </ligand>
</feature>
<evidence type="ECO:0000313" key="18">
    <source>
        <dbReference type="EMBL" id="PMC52642.1"/>
    </source>
</evidence>
<keyword evidence="10 15" id="KW-0520">NAD</keyword>
<dbReference type="PIRSF" id="PIRSF001604">
    <property type="entry name" value="LigA"/>
    <property type="match status" value="1"/>
</dbReference>
<dbReference type="InterPro" id="IPR004150">
    <property type="entry name" value="NAD_DNA_ligase_OB"/>
</dbReference>
<feature type="binding site" evidence="15">
    <location>
        <position position="401"/>
    </location>
    <ligand>
        <name>Zn(2+)</name>
        <dbReference type="ChEBI" id="CHEBI:29105"/>
    </ligand>
</feature>
<feature type="domain" description="BRCT" evidence="17">
    <location>
        <begin position="583"/>
        <end position="666"/>
    </location>
</feature>
<dbReference type="InterPro" id="IPR013840">
    <property type="entry name" value="DNAligase_N"/>
</dbReference>
<dbReference type="Pfam" id="PF14520">
    <property type="entry name" value="HHH_5"/>
    <property type="match status" value="1"/>
</dbReference>
<dbReference type="SMART" id="SM00532">
    <property type="entry name" value="LIGANc"/>
    <property type="match status" value="1"/>
</dbReference>
<evidence type="ECO:0000256" key="8">
    <source>
        <dbReference type="ARBA" id="ARBA00022833"/>
    </source>
</evidence>
<comment type="catalytic activity">
    <reaction evidence="13 15 16">
        <text>NAD(+) + (deoxyribonucleotide)n-3'-hydroxyl + 5'-phospho-(deoxyribonucleotide)m = (deoxyribonucleotide)n+m + AMP + beta-nicotinamide D-nucleotide.</text>
        <dbReference type="EC" id="6.5.1.2"/>
    </reaction>
</comment>
<dbReference type="GO" id="GO:0003677">
    <property type="term" value="F:DNA binding"/>
    <property type="evidence" value="ECO:0007669"/>
    <property type="project" value="InterPro"/>
</dbReference>
<protein>
    <recommendedName>
        <fullName evidence="3 15">DNA ligase</fullName>
        <ecNumber evidence="2 15">6.5.1.2</ecNumber>
    </recommendedName>
    <alternativeName>
        <fullName evidence="15">Polydeoxyribonucleotide synthase [NAD(+)]</fullName>
    </alternativeName>
</protein>
<dbReference type="GO" id="GO:0003911">
    <property type="term" value="F:DNA ligase (NAD+) activity"/>
    <property type="evidence" value="ECO:0007669"/>
    <property type="project" value="UniProtKB-UniRule"/>
</dbReference>
<dbReference type="CDD" id="cd17748">
    <property type="entry name" value="BRCT_DNA_ligase_like"/>
    <property type="match status" value="1"/>
</dbReference>
<evidence type="ECO:0000256" key="10">
    <source>
        <dbReference type="ARBA" id="ARBA00023027"/>
    </source>
</evidence>
<dbReference type="NCBIfam" id="TIGR00575">
    <property type="entry name" value="dnlj"/>
    <property type="match status" value="1"/>
</dbReference>
<feature type="binding site" evidence="15">
    <location>
        <begin position="32"/>
        <end position="36"/>
    </location>
    <ligand>
        <name>NAD(+)</name>
        <dbReference type="ChEBI" id="CHEBI:57540"/>
    </ligand>
</feature>
<dbReference type="STRING" id="84135.GCA_001052115_00311"/>
<dbReference type="FunFam" id="1.10.287.610:FF:000002">
    <property type="entry name" value="DNA ligase"/>
    <property type="match status" value="1"/>
</dbReference>
<proteinExistence type="inferred from homology"/>
<dbReference type="SMART" id="SM00278">
    <property type="entry name" value="HhH1"/>
    <property type="match status" value="3"/>
</dbReference>
<dbReference type="Pfam" id="PF12826">
    <property type="entry name" value="HHH_2"/>
    <property type="match status" value="1"/>
</dbReference>
<dbReference type="SMART" id="SM00292">
    <property type="entry name" value="BRCT"/>
    <property type="match status" value="1"/>
</dbReference>
<dbReference type="PANTHER" id="PTHR23389:SF9">
    <property type="entry name" value="DNA LIGASE"/>
    <property type="match status" value="1"/>
</dbReference>
<comment type="caution">
    <text evidence="18">The sequence shown here is derived from an EMBL/GenBank/DDBJ whole genome shotgun (WGS) entry which is preliminary data.</text>
</comment>
<evidence type="ECO:0000256" key="1">
    <source>
        <dbReference type="ARBA" id="ARBA00004067"/>
    </source>
</evidence>
<dbReference type="PROSITE" id="PS01055">
    <property type="entry name" value="DNA_LIGASE_N1"/>
    <property type="match status" value="1"/>
</dbReference>
<evidence type="ECO:0000256" key="13">
    <source>
        <dbReference type="ARBA" id="ARBA00034005"/>
    </source>
</evidence>
<evidence type="ECO:0000256" key="7">
    <source>
        <dbReference type="ARBA" id="ARBA00022763"/>
    </source>
</evidence>
<dbReference type="AlphaFoldDB" id="A0A2N6SFB0"/>
<dbReference type="PANTHER" id="PTHR23389">
    <property type="entry name" value="CHROMOSOME TRANSMISSION FIDELITY FACTOR 18"/>
    <property type="match status" value="1"/>
</dbReference>
<keyword evidence="4 15" id="KW-0436">Ligase</keyword>
<feature type="binding site" evidence="15">
    <location>
        <position position="424"/>
    </location>
    <ligand>
        <name>Zn(2+)</name>
        <dbReference type="ChEBI" id="CHEBI:29105"/>
    </ligand>
</feature>
<feature type="active site" description="N6-AMP-lysine intermediate" evidence="15">
    <location>
        <position position="114"/>
    </location>
</feature>
<dbReference type="InterPro" id="IPR001357">
    <property type="entry name" value="BRCT_dom"/>
</dbReference>
<dbReference type="FunFam" id="2.40.50.140:FF:000012">
    <property type="entry name" value="DNA ligase"/>
    <property type="match status" value="1"/>
</dbReference>
<dbReference type="Pfam" id="PF00533">
    <property type="entry name" value="BRCT"/>
    <property type="match status" value="1"/>
</dbReference>
<dbReference type="FunFam" id="1.10.150.20:FF:000007">
    <property type="entry name" value="DNA ligase"/>
    <property type="match status" value="1"/>
</dbReference>
<dbReference type="SUPFAM" id="SSF56091">
    <property type="entry name" value="DNA ligase/mRNA capping enzyme, catalytic domain"/>
    <property type="match status" value="1"/>
</dbReference>
<dbReference type="GO" id="GO:0006281">
    <property type="term" value="P:DNA repair"/>
    <property type="evidence" value="ECO:0007669"/>
    <property type="project" value="UniProtKB-KW"/>
</dbReference>
<evidence type="ECO:0000256" key="9">
    <source>
        <dbReference type="ARBA" id="ARBA00022842"/>
    </source>
</evidence>
<dbReference type="OrthoDB" id="9759736at2"/>
<dbReference type="InterPro" id="IPR003583">
    <property type="entry name" value="Hlx-hairpin-Hlx_DNA-bd_motif"/>
</dbReference>
<evidence type="ECO:0000256" key="11">
    <source>
        <dbReference type="ARBA" id="ARBA00023204"/>
    </source>
</evidence>
<feature type="binding site" evidence="15">
    <location>
        <position position="283"/>
    </location>
    <ligand>
        <name>NAD(+)</name>
        <dbReference type="ChEBI" id="CHEBI:57540"/>
    </ligand>
</feature>
<dbReference type="SUPFAM" id="SSF52113">
    <property type="entry name" value="BRCT domain"/>
    <property type="match status" value="1"/>
</dbReference>
<dbReference type="InterPro" id="IPR033136">
    <property type="entry name" value="DNA_ligase_CS"/>
</dbReference>
<dbReference type="GO" id="GO:0006260">
    <property type="term" value="P:DNA replication"/>
    <property type="evidence" value="ECO:0007669"/>
    <property type="project" value="UniProtKB-KW"/>
</dbReference>
<dbReference type="InterPro" id="IPR004149">
    <property type="entry name" value="Znf_DNAligase_C4"/>
</dbReference>
<dbReference type="HAMAP" id="MF_01588">
    <property type="entry name" value="DNA_ligase_A"/>
    <property type="match status" value="1"/>
</dbReference>
<evidence type="ECO:0000256" key="2">
    <source>
        <dbReference type="ARBA" id="ARBA00012722"/>
    </source>
</evidence>
<dbReference type="EC" id="6.5.1.2" evidence="2 15"/>
<keyword evidence="6 15" id="KW-0479">Metal-binding</keyword>
<dbReference type="InterPro" id="IPR001679">
    <property type="entry name" value="DNA_ligase"/>
</dbReference>
<dbReference type="Gene3D" id="6.20.10.30">
    <property type="match status" value="1"/>
</dbReference>
<dbReference type="CDD" id="cd00114">
    <property type="entry name" value="LIGANc"/>
    <property type="match status" value="1"/>
</dbReference>
<dbReference type="RefSeq" id="WP_102189713.1">
    <property type="nucleotide sequence ID" value="NZ_PNGT01000003.1"/>
</dbReference>
<evidence type="ECO:0000259" key="17">
    <source>
        <dbReference type="PROSITE" id="PS50172"/>
    </source>
</evidence>
<feature type="binding site" evidence="15">
    <location>
        <position position="112"/>
    </location>
    <ligand>
        <name>NAD(+)</name>
        <dbReference type="ChEBI" id="CHEBI:57540"/>
    </ligand>
</feature>
<gene>
    <name evidence="15 18" type="primary">ligA</name>
    <name evidence="18" type="ORF">CJ218_04165</name>
</gene>
<dbReference type="Gene3D" id="3.40.50.10190">
    <property type="entry name" value="BRCT domain"/>
    <property type="match status" value="1"/>
</dbReference>
<dbReference type="Pfam" id="PF03119">
    <property type="entry name" value="DNA_ligase_ZBD"/>
    <property type="match status" value="1"/>
</dbReference>
<comment type="function">
    <text evidence="1 15">DNA ligase that catalyzes the formation of phosphodiester linkages between 5'-phosphoryl and 3'-hydroxyl groups in double-stranded DNA using NAD as a coenzyme and as the energy source for the reaction. It is essential for DNA replication and repair of damaged DNA.</text>
</comment>
<evidence type="ECO:0000256" key="4">
    <source>
        <dbReference type="ARBA" id="ARBA00022598"/>
    </source>
</evidence>
<dbReference type="FunFam" id="3.30.470.30:FF:000001">
    <property type="entry name" value="DNA ligase"/>
    <property type="match status" value="1"/>
</dbReference>
<dbReference type="Pfam" id="PF01653">
    <property type="entry name" value="DNA_ligase_aden"/>
    <property type="match status" value="1"/>
</dbReference>
<feature type="binding site" evidence="15">
    <location>
        <position position="135"/>
    </location>
    <ligand>
        <name>NAD(+)</name>
        <dbReference type="ChEBI" id="CHEBI:57540"/>
    </ligand>
</feature>
<dbReference type="Pfam" id="PF03120">
    <property type="entry name" value="OB_DNA_ligase"/>
    <property type="match status" value="1"/>
</dbReference>
<dbReference type="PROSITE" id="PS01056">
    <property type="entry name" value="DNA_LIGASE_N2"/>
    <property type="match status" value="1"/>
</dbReference>
<dbReference type="Gene3D" id="1.10.150.20">
    <property type="entry name" value="5' to 3' exonuclease, C-terminal subdomain"/>
    <property type="match status" value="2"/>
</dbReference>
<keyword evidence="7 15" id="KW-0227">DNA damage</keyword>
<feature type="binding site" evidence="15">
    <location>
        <position position="169"/>
    </location>
    <ligand>
        <name>NAD(+)</name>
        <dbReference type="ChEBI" id="CHEBI:57540"/>
    </ligand>
</feature>
<keyword evidence="5 15" id="KW-0235">DNA replication</keyword>
<comment type="similarity">
    <text evidence="14 15">Belongs to the NAD-dependent DNA ligase family. LigA subfamily.</text>
</comment>
<dbReference type="Proteomes" id="UP000235670">
    <property type="component" value="Unassembled WGS sequence"/>
</dbReference>
<comment type="cofactor">
    <cofactor evidence="15">
        <name>Mg(2+)</name>
        <dbReference type="ChEBI" id="CHEBI:18420"/>
    </cofactor>
    <cofactor evidence="15">
        <name>Mn(2+)</name>
        <dbReference type="ChEBI" id="CHEBI:29035"/>
    </cofactor>
</comment>
<accession>A0A2N6SFB0</accession>
<evidence type="ECO:0000256" key="3">
    <source>
        <dbReference type="ARBA" id="ARBA00013308"/>
    </source>
</evidence>
<evidence type="ECO:0000256" key="6">
    <source>
        <dbReference type="ARBA" id="ARBA00022723"/>
    </source>
</evidence>
<dbReference type="InterPro" id="IPR010994">
    <property type="entry name" value="RuvA_2-like"/>
</dbReference>